<organism evidence="2 3">
    <name type="scientific">Acidiluteibacter ferrifornacis</name>
    <dbReference type="NCBI Taxonomy" id="2692424"/>
    <lineage>
        <taxon>Bacteria</taxon>
        <taxon>Pseudomonadati</taxon>
        <taxon>Bacteroidota</taxon>
        <taxon>Flavobacteriia</taxon>
        <taxon>Flavobacteriales</taxon>
        <taxon>Cryomorphaceae</taxon>
        <taxon>Acidiluteibacter</taxon>
    </lineage>
</organism>
<feature type="transmembrane region" description="Helical" evidence="1">
    <location>
        <begin position="62"/>
        <end position="83"/>
    </location>
</feature>
<dbReference type="Proteomes" id="UP000470771">
    <property type="component" value="Unassembled WGS sequence"/>
</dbReference>
<feature type="transmembrane region" description="Helical" evidence="1">
    <location>
        <begin position="148"/>
        <end position="169"/>
    </location>
</feature>
<gene>
    <name evidence="2" type="ORF">GQN54_14505</name>
</gene>
<dbReference type="AlphaFoldDB" id="A0A6N9NKX0"/>
<keyword evidence="1" id="KW-1133">Transmembrane helix</keyword>
<reference evidence="2 3" key="1">
    <citation type="submission" date="2019-12" db="EMBL/GenBank/DDBJ databases">
        <authorList>
            <person name="Zhao J."/>
        </authorList>
    </citation>
    <scope>NUCLEOTIDE SEQUENCE [LARGE SCALE GENOMIC DNA]</scope>
    <source>
        <strain evidence="2 3">S-15</strain>
    </source>
</reference>
<sequence>MDIYVFFVYAGHVIGFLIALLYLFNFNKLLFELRIFTTFLFLLASINLLGHIFVFYKIHNVFLWHYFNYVEWFFMSWFFLRFYDSKFKKYVQIFSTIVLICMLYGSIFINQSNEFNVIGYFALKLMVIILGIVEIYKNQLVSKAHYYYLNIGSVLISIVSVCYFTFWNLRLTDIFTKEAHVILNTVNAAAYAIGLLFYFVEFYKSKLWKVSH</sequence>
<dbReference type="RefSeq" id="WP_160634285.1">
    <property type="nucleotide sequence ID" value="NZ_WWNE01000018.1"/>
</dbReference>
<feature type="transmembrane region" description="Helical" evidence="1">
    <location>
        <begin position="90"/>
        <end position="109"/>
    </location>
</feature>
<keyword evidence="1" id="KW-0812">Transmembrane</keyword>
<feature type="transmembrane region" description="Helical" evidence="1">
    <location>
        <begin position="36"/>
        <end position="56"/>
    </location>
</feature>
<evidence type="ECO:0000313" key="3">
    <source>
        <dbReference type="Proteomes" id="UP000470771"/>
    </source>
</evidence>
<feature type="transmembrane region" description="Helical" evidence="1">
    <location>
        <begin position="6"/>
        <end position="24"/>
    </location>
</feature>
<accession>A0A6N9NKX0</accession>
<name>A0A6N9NKX0_9FLAO</name>
<proteinExistence type="predicted"/>
<keyword evidence="3" id="KW-1185">Reference proteome</keyword>
<evidence type="ECO:0000313" key="2">
    <source>
        <dbReference type="EMBL" id="NBG67336.1"/>
    </source>
</evidence>
<feature type="transmembrane region" description="Helical" evidence="1">
    <location>
        <begin position="115"/>
        <end position="136"/>
    </location>
</feature>
<comment type="caution">
    <text evidence="2">The sequence shown here is derived from an EMBL/GenBank/DDBJ whole genome shotgun (WGS) entry which is preliminary data.</text>
</comment>
<dbReference type="EMBL" id="WWNE01000018">
    <property type="protein sequence ID" value="NBG67336.1"/>
    <property type="molecule type" value="Genomic_DNA"/>
</dbReference>
<evidence type="ECO:0000256" key="1">
    <source>
        <dbReference type="SAM" id="Phobius"/>
    </source>
</evidence>
<feature type="transmembrane region" description="Helical" evidence="1">
    <location>
        <begin position="181"/>
        <end position="200"/>
    </location>
</feature>
<keyword evidence="1" id="KW-0472">Membrane</keyword>
<protein>
    <submittedName>
        <fullName evidence="2">Uncharacterized protein</fullName>
    </submittedName>
</protein>